<feature type="non-terminal residue" evidence="4">
    <location>
        <position position="272"/>
    </location>
</feature>
<keyword evidence="1" id="KW-0998">Cell outer membrane</keyword>
<organism evidence="4">
    <name type="scientific">marine metagenome</name>
    <dbReference type="NCBI Taxonomy" id="408172"/>
    <lineage>
        <taxon>unclassified sequences</taxon>
        <taxon>metagenomes</taxon>
        <taxon>ecological metagenomes</taxon>
    </lineage>
</organism>
<dbReference type="GO" id="GO:1990351">
    <property type="term" value="C:transporter complex"/>
    <property type="evidence" value="ECO:0007669"/>
    <property type="project" value="TreeGrafter"/>
</dbReference>
<dbReference type="InterPro" id="IPR045659">
    <property type="entry name" value="LptD_2"/>
</dbReference>
<dbReference type="GO" id="GO:0009279">
    <property type="term" value="C:cell outer membrane"/>
    <property type="evidence" value="ECO:0007669"/>
    <property type="project" value="TreeGrafter"/>
</dbReference>
<accession>A0A382XA34</accession>
<feature type="domain" description="Organic solvent tolerance-like N-terminal" evidence="2">
    <location>
        <begin position="12"/>
        <end position="83"/>
    </location>
</feature>
<evidence type="ECO:0000259" key="2">
    <source>
        <dbReference type="Pfam" id="PF03968"/>
    </source>
</evidence>
<evidence type="ECO:0000256" key="1">
    <source>
        <dbReference type="ARBA" id="ARBA00023237"/>
    </source>
</evidence>
<dbReference type="PANTHER" id="PTHR30189">
    <property type="entry name" value="LPS-ASSEMBLY PROTEIN"/>
    <property type="match status" value="1"/>
</dbReference>
<dbReference type="Gene3D" id="2.60.450.10">
    <property type="entry name" value="Lipopolysaccharide (LPS) transport protein A like domain"/>
    <property type="match status" value="1"/>
</dbReference>
<evidence type="ECO:0000259" key="3">
    <source>
        <dbReference type="Pfam" id="PF19838"/>
    </source>
</evidence>
<feature type="domain" description="LPS-assembly protein LptD central" evidence="3">
    <location>
        <begin position="153"/>
        <end position="259"/>
    </location>
</feature>
<dbReference type="InterPro" id="IPR005653">
    <property type="entry name" value="OstA-like_N"/>
</dbReference>
<dbReference type="AlphaFoldDB" id="A0A382XA34"/>
<reference evidence="4" key="1">
    <citation type="submission" date="2018-05" db="EMBL/GenBank/DDBJ databases">
        <authorList>
            <person name="Lanie J.A."/>
            <person name="Ng W.-L."/>
            <person name="Kazmierczak K.M."/>
            <person name="Andrzejewski T.M."/>
            <person name="Davidsen T.M."/>
            <person name="Wayne K.J."/>
            <person name="Tettelin H."/>
            <person name="Glass J.I."/>
            <person name="Rusch D."/>
            <person name="Podicherti R."/>
            <person name="Tsui H.-C.T."/>
            <person name="Winkler M.E."/>
        </authorList>
    </citation>
    <scope>NUCLEOTIDE SEQUENCE</scope>
</reference>
<proteinExistence type="predicted"/>
<name>A0A382XA34_9ZZZZ</name>
<dbReference type="PANTHER" id="PTHR30189:SF1">
    <property type="entry name" value="LPS-ASSEMBLY PROTEIN LPTD"/>
    <property type="match status" value="1"/>
</dbReference>
<keyword evidence="1" id="KW-0472">Membrane</keyword>
<dbReference type="InterPro" id="IPR050218">
    <property type="entry name" value="LptD"/>
</dbReference>
<dbReference type="EMBL" id="UINC01166021">
    <property type="protein sequence ID" value="SVD67739.1"/>
    <property type="molecule type" value="Genomic_DNA"/>
</dbReference>
<gene>
    <name evidence="4" type="ORF">METZ01_LOCUS420593</name>
</gene>
<sequence>PKGKNQKKDETYIIADHVRQDVKKEMIWTWGRVKIRKENKTIHADKVKINNKTGEGEARGHVIIKSIDGTKLKSNNSRFNIKSQKAKLLQTRGRLGKKYYIKSRELSRLSEKHYQAKSGSLTTCTGKLPDWLFEAEWMDIINEDRAMFTGGVLKVRDIPILYIPIGYIPINQKRKTGFLTSENGYSDVGGVQFDNAFFWAINDHSDATFKLGYQGNRGFTPEIEYRYTPSLDTRGSFTGRYINDRLTNETFWKVDATHDQGKPGEWIFNGVL</sequence>
<feature type="non-terminal residue" evidence="4">
    <location>
        <position position="1"/>
    </location>
</feature>
<protein>
    <submittedName>
        <fullName evidence="4">Uncharacterized protein</fullName>
    </submittedName>
</protein>
<dbReference type="Pfam" id="PF19838">
    <property type="entry name" value="LptD_2"/>
    <property type="match status" value="1"/>
</dbReference>
<dbReference type="Pfam" id="PF03968">
    <property type="entry name" value="LptD_N"/>
    <property type="match status" value="1"/>
</dbReference>
<evidence type="ECO:0000313" key="4">
    <source>
        <dbReference type="EMBL" id="SVD67739.1"/>
    </source>
</evidence>